<evidence type="ECO:0000313" key="2">
    <source>
        <dbReference type="Proteomes" id="UP000789920"/>
    </source>
</evidence>
<dbReference type="Proteomes" id="UP000789920">
    <property type="component" value="Unassembled WGS sequence"/>
</dbReference>
<sequence>KPCRRQKPSVIRSLLLSKVLFPSKKALLLSKKALLPSEVLLSQKKELY</sequence>
<gene>
    <name evidence="1" type="ORF">RPERSI_LOCUS26248</name>
</gene>
<feature type="non-terminal residue" evidence="1">
    <location>
        <position position="48"/>
    </location>
</feature>
<proteinExistence type="predicted"/>
<accession>A0ACA9S4V9</accession>
<evidence type="ECO:0000313" key="1">
    <source>
        <dbReference type="EMBL" id="CAG8824446.1"/>
    </source>
</evidence>
<protein>
    <submittedName>
        <fullName evidence="1">36647_t:CDS:1</fullName>
    </submittedName>
</protein>
<organism evidence="1 2">
    <name type="scientific">Racocetra persica</name>
    <dbReference type="NCBI Taxonomy" id="160502"/>
    <lineage>
        <taxon>Eukaryota</taxon>
        <taxon>Fungi</taxon>
        <taxon>Fungi incertae sedis</taxon>
        <taxon>Mucoromycota</taxon>
        <taxon>Glomeromycotina</taxon>
        <taxon>Glomeromycetes</taxon>
        <taxon>Diversisporales</taxon>
        <taxon>Gigasporaceae</taxon>
        <taxon>Racocetra</taxon>
    </lineage>
</organism>
<reference evidence="1" key="1">
    <citation type="submission" date="2021-06" db="EMBL/GenBank/DDBJ databases">
        <authorList>
            <person name="Kallberg Y."/>
            <person name="Tangrot J."/>
            <person name="Rosling A."/>
        </authorList>
    </citation>
    <scope>NUCLEOTIDE SEQUENCE</scope>
    <source>
        <strain evidence="1">MA461A</strain>
    </source>
</reference>
<keyword evidence="2" id="KW-1185">Reference proteome</keyword>
<name>A0ACA9S4V9_9GLOM</name>
<comment type="caution">
    <text evidence="1">The sequence shown here is derived from an EMBL/GenBank/DDBJ whole genome shotgun (WGS) entry which is preliminary data.</text>
</comment>
<dbReference type="EMBL" id="CAJVQC010088955">
    <property type="protein sequence ID" value="CAG8824446.1"/>
    <property type="molecule type" value="Genomic_DNA"/>
</dbReference>
<feature type="non-terminal residue" evidence="1">
    <location>
        <position position="1"/>
    </location>
</feature>